<keyword evidence="2" id="KW-1185">Reference proteome</keyword>
<evidence type="ECO:0000313" key="2">
    <source>
        <dbReference type="Proteomes" id="UP000007029"/>
    </source>
</evidence>
<proteinExistence type="predicted"/>
<dbReference type="AlphaFoldDB" id="Q169V2"/>
<dbReference type="OrthoDB" id="7857745at2"/>
<name>Q169V2_ROSDO</name>
<accession>Q169V2</accession>
<evidence type="ECO:0000313" key="1">
    <source>
        <dbReference type="EMBL" id="ABG31241.1"/>
    </source>
</evidence>
<dbReference type="KEGG" id="rde:RD1_1614"/>
<dbReference type="STRING" id="375451.RD1_1614"/>
<reference evidence="1 2" key="1">
    <citation type="journal article" date="2007" name="J. Bacteriol.">
        <title>The complete genome sequence of Roseobacter denitrificans reveals a mixotrophic rather than photosynthetic metabolism.</title>
        <authorList>
            <person name="Swingley W.D."/>
            <person name="Sadekar S."/>
            <person name="Mastrian S.D."/>
            <person name="Matthies H.J."/>
            <person name="Hao J."/>
            <person name="Ramos H."/>
            <person name="Acharya C.R."/>
            <person name="Conrad A.L."/>
            <person name="Taylor H.L."/>
            <person name="Dejesa L.C."/>
            <person name="Shah M.K."/>
            <person name="O'huallachain M.E."/>
            <person name="Lince M.T."/>
            <person name="Blankenship R.E."/>
            <person name="Beatty J.T."/>
            <person name="Touchman J.W."/>
        </authorList>
    </citation>
    <scope>NUCLEOTIDE SEQUENCE [LARGE SCALE GENOMIC DNA]</scope>
    <source>
        <strain evidence="2">ATCC 33942 / OCh 114</strain>
    </source>
</reference>
<organism evidence="1 2">
    <name type="scientific">Roseobacter denitrificans (strain ATCC 33942 / OCh 114)</name>
    <name type="common">Erythrobacter sp. (strain OCh 114)</name>
    <name type="synonym">Roseobacter denitrificans</name>
    <dbReference type="NCBI Taxonomy" id="375451"/>
    <lineage>
        <taxon>Bacteria</taxon>
        <taxon>Pseudomonadati</taxon>
        <taxon>Pseudomonadota</taxon>
        <taxon>Alphaproteobacteria</taxon>
        <taxon>Rhodobacterales</taxon>
        <taxon>Roseobacteraceae</taxon>
        <taxon>Roseobacter</taxon>
    </lineage>
</organism>
<gene>
    <name evidence="1" type="ordered locus">RD1_1614</name>
</gene>
<dbReference type="RefSeq" id="WP_011567861.1">
    <property type="nucleotide sequence ID" value="NC_008209.1"/>
</dbReference>
<dbReference type="EMBL" id="CP000362">
    <property type="protein sequence ID" value="ABG31241.1"/>
    <property type="molecule type" value="Genomic_DNA"/>
</dbReference>
<sequence length="140" mass="15563">MALLLKVKPDTLRENEVTVPRMKSADLGSGDLGSTVYVWLGDEPERESALFAVATLTAFTPTTAPQVRNPTKNKDVYRLTISDLSTDIAYPLTTNDLNHFRYVEEADGIESLGRIHRDRNDKILRLTGAEAAALAERFQN</sequence>
<dbReference type="Proteomes" id="UP000007029">
    <property type="component" value="Chromosome"/>
</dbReference>
<protein>
    <submittedName>
        <fullName evidence="1">Uncharacterized protein</fullName>
    </submittedName>
</protein>
<dbReference type="HOGENOM" id="CLU_1904598_0_0_5"/>